<dbReference type="AlphaFoldDB" id="A0A5M6D0R4"/>
<dbReference type="Proteomes" id="UP000324479">
    <property type="component" value="Unassembled WGS sequence"/>
</dbReference>
<dbReference type="NCBIfam" id="TIGR02605">
    <property type="entry name" value="CxxC_CxxC_SSSS"/>
    <property type="match status" value="1"/>
</dbReference>
<sequence length="75" mass="7933">MPLYEYECPRCERTVELLVRSGDEKVACPECGEVKLERLMSAPAAPNMNGSSRSLPTAGPGEGCGAPRCCGGICQ</sequence>
<evidence type="ECO:0000256" key="1">
    <source>
        <dbReference type="SAM" id="MobiDB-lite"/>
    </source>
</evidence>
<evidence type="ECO:0000313" key="4">
    <source>
        <dbReference type="Proteomes" id="UP000324479"/>
    </source>
</evidence>
<gene>
    <name evidence="3" type="ORF">FYK55_22750</name>
</gene>
<organism evidence="3 4">
    <name type="scientific">Roseiconus nitratireducens</name>
    <dbReference type="NCBI Taxonomy" id="2605748"/>
    <lineage>
        <taxon>Bacteria</taxon>
        <taxon>Pseudomonadati</taxon>
        <taxon>Planctomycetota</taxon>
        <taxon>Planctomycetia</taxon>
        <taxon>Pirellulales</taxon>
        <taxon>Pirellulaceae</taxon>
        <taxon>Roseiconus</taxon>
    </lineage>
</organism>
<evidence type="ECO:0000313" key="3">
    <source>
        <dbReference type="EMBL" id="KAA5539872.1"/>
    </source>
</evidence>
<dbReference type="SMART" id="SM00834">
    <property type="entry name" value="CxxC_CXXC_SSSS"/>
    <property type="match status" value="1"/>
</dbReference>
<feature type="domain" description="Putative regulatory protein FmdB zinc ribbon" evidence="2">
    <location>
        <begin position="1"/>
        <end position="41"/>
    </location>
</feature>
<dbReference type="EMBL" id="VWOX01000016">
    <property type="protein sequence ID" value="KAA5539872.1"/>
    <property type="molecule type" value="Genomic_DNA"/>
</dbReference>
<proteinExistence type="predicted"/>
<accession>A0A5M6D0R4</accession>
<protein>
    <submittedName>
        <fullName evidence="3">Zinc ribbon domain-containing protein</fullName>
    </submittedName>
</protein>
<comment type="caution">
    <text evidence="3">The sequence shown here is derived from an EMBL/GenBank/DDBJ whole genome shotgun (WGS) entry which is preliminary data.</text>
</comment>
<dbReference type="Gene3D" id="2.20.28.30">
    <property type="entry name" value="RNA polymerase ii, chain L"/>
    <property type="match status" value="1"/>
</dbReference>
<feature type="region of interest" description="Disordered" evidence="1">
    <location>
        <begin position="44"/>
        <end position="66"/>
    </location>
</feature>
<evidence type="ECO:0000259" key="2">
    <source>
        <dbReference type="SMART" id="SM00834"/>
    </source>
</evidence>
<dbReference type="InterPro" id="IPR013429">
    <property type="entry name" value="Regulatory_FmdB_Zinc_ribbon"/>
</dbReference>
<dbReference type="RefSeq" id="WP_150078935.1">
    <property type="nucleotide sequence ID" value="NZ_VWOX01000016.1"/>
</dbReference>
<dbReference type="Pfam" id="PF09723">
    <property type="entry name" value="Zn_ribbon_8"/>
    <property type="match status" value="1"/>
</dbReference>
<keyword evidence="4" id="KW-1185">Reference proteome</keyword>
<name>A0A5M6D0R4_9BACT</name>
<reference evidence="3 4" key="1">
    <citation type="submission" date="2019-08" db="EMBL/GenBank/DDBJ databases">
        <authorList>
            <person name="Dhanesh K."/>
            <person name="Kumar G."/>
            <person name="Sasikala C."/>
            <person name="Venkata Ramana C."/>
        </authorList>
    </citation>
    <scope>NUCLEOTIDE SEQUENCE [LARGE SCALE GENOMIC DNA]</scope>
    <source>
        <strain evidence="3 4">JC645</strain>
    </source>
</reference>